<organism evidence="2 3">
    <name type="scientific">Paenibacillus vulneris</name>
    <dbReference type="NCBI Taxonomy" id="1133364"/>
    <lineage>
        <taxon>Bacteria</taxon>
        <taxon>Bacillati</taxon>
        <taxon>Bacillota</taxon>
        <taxon>Bacilli</taxon>
        <taxon>Bacillales</taxon>
        <taxon>Paenibacillaceae</taxon>
        <taxon>Paenibacillus</taxon>
    </lineage>
</organism>
<evidence type="ECO:0008006" key="4">
    <source>
        <dbReference type="Google" id="ProtNLM"/>
    </source>
</evidence>
<protein>
    <recommendedName>
        <fullName evidence="4">Lipoprotein</fullName>
    </recommendedName>
</protein>
<evidence type="ECO:0000313" key="2">
    <source>
        <dbReference type="EMBL" id="MFD1224571.1"/>
    </source>
</evidence>
<comment type="caution">
    <text evidence="2">The sequence shown here is derived from an EMBL/GenBank/DDBJ whole genome shotgun (WGS) entry which is preliminary data.</text>
</comment>
<dbReference type="RefSeq" id="WP_345591005.1">
    <property type="nucleotide sequence ID" value="NZ_BAABJG010000026.1"/>
</dbReference>
<dbReference type="Proteomes" id="UP001597180">
    <property type="component" value="Unassembled WGS sequence"/>
</dbReference>
<dbReference type="EMBL" id="JBHTLU010000046">
    <property type="protein sequence ID" value="MFD1224571.1"/>
    <property type="molecule type" value="Genomic_DNA"/>
</dbReference>
<proteinExistence type="predicted"/>
<accession>A0ABW3UW14</accession>
<dbReference type="PROSITE" id="PS51257">
    <property type="entry name" value="PROKAR_LIPOPROTEIN"/>
    <property type="match status" value="1"/>
</dbReference>
<feature type="compositionally biased region" description="Basic and acidic residues" evidence="1">
    <location>
        <begin position="148"/>
        <end position="159"/>
    </location>
</feature>
<keyword evidence="3" id="KW-1185">Reference proteome</keyword>
<evidence type="ECO:0000313" key="3">
    <source>
        <dbReference type="Proteomes" id="UP001597180"/>
    </source>
</evidence>
<evidence type="ECO:0000256" key="1">
    <source>
        <dbReference type="SAM" id="MobiDB-lite"/>
    </source>
</evidence>
<name>A0ABW3UW14_9BACL</name>
<sequence length="201" mass="23247">MFTCFTRLGIWICIAAALLAGCVRKEPVKPSHQSASTMKQEDVQSDKEREMVILFQGLVQMDKQDHLAINRKQAEELLPAVRRNSSVGELSMAEQQIIVGILTVEQRRFVTDYQNSVHDHIQAMKDRKDMDELNKEERERMVREFQLRRQEQGHQEHNAQESSNADSDAPLPPSDPARKSSNNVEQRLIRLLENKLEEEKK</sequence>
<feature type="region of interest" description="Disordered" evidence="1">
    <location>
        <begin position="148"/>
        <end position="187"/>
    </location>
</feature>
<reference evidence="3" key="1">
    <citation type="journal article" date="2019" name="Int. J. Syst. Evol. Microbiol.">
        <title>The Global Catalogue of Microorganisms (GCM) 10K type strain sequencing project: providing services to taxonomists for standard genome sequencing and annotation.</title>
        <authorList>
            <consortium name="The Broad Institute Genomics Platform"/>
            <consortium name="The Broad Institute Genome Sequencing Center for Infectious Disease"/>
            <person name="Wu L."/>
            <person name="Ma J."/>
        </authorList>
    </citation>
    <scope>NUCLEOTIDE SEQUENCE [LARGE SCALE GENOMIC DNA]</scope>
    <source>
        <strain evidence="3">CCUG 53270</strain>
    </source>
</reference>
<gene>
    <name evidence="2" type="ORF">ACFQ4B_31135</name>
</gene>